<dbReference type="PANTHER" id="PTHR31900">
    <property type="entry name" value="F-BOX/RNI SUPERFAMILY PROTEIN-RELATED"/>
    <property type="match status" value="1"/>
</dbReference>
<protein>
    <recommendedName>
        <fullName evidence="1">FBD domain-containing protein</fullName>
    </recommendedName>
</protein>
<name>A0A7J9IPC1_9ROSI</name>
<comment type="caution">
    <text evidence="2">The sequence shown here is derived from an EMBL/GenBank/DDBJ whole genome shotgun (WGS) entry which is preliminary data.</text>
</comment>
<dbReference type="EMBL" id="JABFAE010000002">
    <property type="protein sequence ID" value="MBA0823025.1"/>
    <property type="molecule type" value="Genomic_DNA"/>
</dbReference>
<proteinExistence type="predicted"/>
<dbReference type="SMART" id="SM00579">
    <property type="entry name" value="FBD"/>
    <property type="match status" value="1"/>
</dbReference>
<dbReference type="Proteomes" id="UP000593575">
    <property type="component" value="Unassembled WGS sequence"/>
</dbReference>
<organism evidence="2 3">
    <name type="scientific">Gossypium armourianum</name>
    <dbReference type="NCBI Taxonomy" id="34283"/>
    <lineage>
        <taxon>Eukaryota</taxon>
        <taxon>Viridiplantae</taxon>
        <taxon>Streptophyta</taxon>
        <taxon>Embryophyta</taxon>
        <taxon>Tracheophyta</taxon>
        <taxon>Spermatophyta</taxon>
        <taxon>Magnoliopsida</taxon>
        <taxon>eudicotyledons</taxon>
        <taxon>Gunneridae</taxon>
        <taxon>Pentapetalae</taxon>
        <taxon>rosids</taxon>
        <taxon>malvids</taxon>
        <taxon>Malvales</taxon>
        <taxon>Malvaceae</taxon>
        <taxon>Malvoideae</taxon>
        <taxon>Gossypium</taxon>
    </lineage>
</organism>
<dbReference type="PANTHER" id="PTHR31900:SF27">
    <property type="entry name" value="FBD DOMAIN-CONTAINING PROTEIN"/>
    <property type="match status" value="1"/>
</dbReference>
<dbReference type="AlphaFoldDB" id="A0A7J9IPC1"/>
<evidence type="ECO:0000313" key="3">
    <source>
        <dbReference type="Proteomes" id="UP000593575"/>
    </source>
</evidence>
<accession>A0A7J9IPC1</accession>
<dbReference type="InterPro" id="IPR006566">
    <property type="entry name" value="FBD"/>
</dbReference>
<evidence type="ECO:0000313" key="2">
    <source>
        <dbReference type="EMBL" id="MBA0823025.1"/>
    </source>
</evidence>
<dbReference type="InterPro" id="IPR050232">
    <property type="entry name" value="FBL13/AtMIF1-like"/>
</dbReference>
<evidence type="ECO:0000259" key="1">
    <source>
        <dbReference type="SMART" id="SM00579"/>
    </source>
</evidence>
<feature type="domain" description="FBD" evidence="1">
    <location>
        <begin position="243"/>
        <end position="315"/>
    </location>
</feature>
<dbReference type="Pfam" id="PF08387">
    <property type="entry name" value="FBD"/>
    <property type="match status" value="1"/>
</dbReference>
<reference evidence="2 3" key="1">
    <citation type="journal article" date="2019" name="Genome Biol. Evol.">
        <title>Insights into the evolution of the New World diploid cottons (Gossypium, subgenus Houzingenia) based on genome sequencing.</title>
        <authorList>
            <person name="Grover C.E."/>
            <person name="Arick M.A. 2nd"/>
            <person name="Thrash A."/>
            <person name="Conover J.L."/>
            <person name="Sanders W.S."/>
            <person name="Peterson D.G."/>
            <person name="Frelichowski J.E."/>
            <person name="Scheffler J.A."/>
            <person name="Scheffler B.E."/>
            <person name="Wendel J.F."/>
        </authorList>
    </citation>
    <scope>NUCLEOTIDE SEQUENCE [LARGE SCALE GENOMIC DNA]</scope>
    <source>
        <strain evidence="2">6</strain>
        <tissue evidence="2">Leaf</tissue>
    </source>
</reference>
<gene>
    <name evidence="2" type="ORF">Goarm_019783</name>
</gene>
<sequence length="315" mass="35727">MSKALGLIEETMWCLSINVRMANGRMGGRMGGRIEKKENRIPLKYHHSELLGADRDVRSFRPCGGTLRCLSIKVLWDDTATIVKSYGTTPRKRLDVQDHSSTRLTILHSYTHYFMIDTPNLAHFKSISHVATGYSLKNLESIVSADIHFVIEYNYLQADATALFRGICNVRSLVLSATSLMLLSCEPLPVFANLMELDMRYYYGLIDWSSSDKGLETLLTSSQLEKLYFIQEVLCSLPQKVPCCLLYKLKSIKITNFTDEKDCIGKAKYILKNGGALQKLTIRTGLYISEEGKLEIYQVLLASPRKSKQCRILFI</sequence>
<keyword evidence="3" id="KW-1185">Reference proteome</keyword>